<proteinExistence type="predicted"/>
<evidence type="ECO:0000313" key="3">
    <source>
        <dbReference type="Proteomes" id="UP000474159"/>
    </source>
</evidence>
<accession>A0A6L3T612</accession>
<sequence length="71" mass="7805">MTQHIFFDLTDGLTTLRDEVGVEVLDLDAALQQAKLAVAELLSSGELGDNANWRMIVRDGDRTVLTTLCVE</sequence>
<dbReference type="AlphaFoldDB" id="A0A6L3T612"/>
<dbReference type="Proteomes" id="UP000474159">
    <property type="component" value="Unassembled WGS sequence"/>
</dbReference>
<dbReference type="EMBL" id="VZZK01000001">
    <property type="protein sequence ID" value="KAB1081860.1"/>
    <property type="molecule type" value="Genomic_DNA"/>
</dbReference>
<keyword evidence="3" id="KW-1185">Reference proteome</keyword>
<reference evidence="2 3" key="1">
    <citation type="submission" date="2019-09" db="EMBL/GenBank/DDBJ databases">
        <title>YIM 48816 draft genome.</title>
        <authorList>
            <person name="Jiang L."/>
        </authorList>
    </citation>
    <scope>NUCLEOTIDE SEQUENCE [LARGE SCALE GENOMIC DNA]</scope>
    <source>
        <strain evidence="2 3">YIM 48816</strain>
    </source>
</reference>
<gene>
    <name evidence="2" type="ORF">F6X53_01830</name>
</gene>
<comment type="caution">
    <text evidence="2">The sequence shown here is derived from an EMBL/GenBank/DDBJ whole genome shotgun (WGS) entry which is preliminary data.</text>
</comment>
<dbReference type="InterPro" id="IPR054189">
    <property type="entry name" value="DUF6894"/>
</dbReference>
<name>A0A6L3T612_9HYPH</name>
<dbReference type="Pfam" id="PF21834">
    <property type="entry name" value="DUF6894"/>
    <property type="match status" value="1"/>
</dbReference>
<protein>
    <recommendedName>
        <fullName evidence="1">DUF6894 domain-containing protein</fullName>
    </recommendedName>
</protein>
<evidence type="ECO:0000313" key="2">
    <source>
        <dbReference type="EMBL" id="KAB1081860.1"/>
    </source>
</evidence>
<evidence type="ECO:0000259" key="1">
    <source>
        <dbReference type="Pfam" id="PF21834"/>
    </source>
</evidence>
<feature type="domain" description="DUF6894" evidence="1">
    <location>
        <begin position="6"/>
        <end position="68"/>
    </location>
</feature>
<organism evidence="2 3">
    <name type="scientific">Methylobacterium soli</name>
    <dbReference type="NCBI Taxonomy" id="553447"/>
    <lineage>
        <taxon>Bacteria</taxon>
        <taxon>Pseudomonadati</taxon>
        <taxon>Pseudomonadota</taxon>
        <taxon>Alphaproteobacteria</taxon>
        <taxon>Hyphomicrobiales</taxon>
        <taxon>Methylobacteriaceae</taxon>
        <taxon>Methylobacterium</taxon>
    </lineage>
</organism>
<dbReference type="RefSeq" id="WP_150996586.1">
    <property type="nucleotide sequence ID" value="NZ_BPQY01000211.1"/>
</dbReference>